<organism evidence="2 3">
    <name type="scientific">Cryphonectria parasitica (strain ATCC 38755 / EP155)</name>
    <dbReference type="NCBI Taxonomy" id="660469"/>
    <lineage>
        <taxon>Eukaryota</taxon>
        <taxon>Fungi</taxon>
        <taxon>Dikarya</taxon>
        <taxon>Ascomycota</taxon>
        <taxon>Pezizomycotina</taxon>
        <taxon>Sordariomycetes</taxon>
        <taxon>Sordariomycetidae</taxon>
        <taxon>Diaporthales</taxon>
        <taxon>Cryphonectriaceae</taxon>
        <taxon>Cryphonectria-Endothia species complex</taxon>
        <taxon>Cryphonectria</taxon>
    </lineage>
</organism>
<feature type="domain" description="Retrotransposon gag" evidence="1">
    <location>
        <begin position="20"/>
        <end position="75"/>
    </location>
</feature>
<protein>
    <recommendedName>
        <fullName evidence="1">Retrotransposon gag domain-containing protein</fullName>
    </recommendedName>
</protein>
<dbReference type="RefSeq" id="XP_040770834.1">
    <property type="nucleotide sequence ID" value="XM_040918073.1"/>
</dbReference>
<sequence>YKSSLYNYLEYQSDSSIRIQSTKNIFDSFKSFKKAFKEIFGNFNEEYIIAQQLMNLKQTKLASAYIVRFKQFLVQFL</sequence>
<gene>
    <name evidence="2" type="ORF">M406DRAFT_270293</name>
</gene>
<name>A0A9P4XSB8_CRYP1</name>
<accession>A0A9P4XSB8</accession>
<keyword evidence="3" id="KW-1185">Reference proteome</keyword>
<dbReference type="Proteomes" id="UP000803844">
    <property type="component" value="Unassembled WGS sequence"/>
</dbReference>
<reference evidence="2" key="1">
    <citation type="journal article" date="2020" name="Phytopathology">
        <title>Genome sequence of the chestnut blight fungus Cryphonectria parasitica EP155: A fundamental resource for an archetypical invasive plant pathogen.</title>
        <authorList>
            <person name="Crouch J.A."/>
            <person name="Dawe A."/>
            <person name="Aerts A."/>
            <person name="Barry K."/>
            <person name="Churchill A.C.L."/>
            <person name="Grimwood J."/>
            <person name="Hillman B."/>
            <person name="Milgroom M.G."/>
            <person name="Pangilinan J."/>
            <person name="Smith M."/>
            <person name="Salamov A."/>
            <person name="Schmutz J."/>
            <person name="Yadav J."/>
            <person name="Grigoriev I.V."/>
            <person name="Nuss D."/>
        </authorList>
    </citation>
    <scope>NUCLEOTIDE SEQUENCE</scope>
    <source>
        <strain evidence="2">EP155</strain>
    </source>
</reference>
<dbReference type="OrthoDB" id="4769838at2759"/>
<dbReference type="Pfam" id="PF03732">
    <property type="entry name" value="Retrotrans_gag"/>
    <property type="match status" value="1"/>
</dbReference>
<evidence type="ECO:0000313" key="3">
    <source>
        <dbReference type="Proteomes" id="UP000803844"/>
    </source>
</evidence>
<dbReference type="GeneID" id="63835202"/>
<comment type="caution">
    <text evidence="2">The sequence shown here is derived from an EMBL/GenBank/DDBJ whole genome shotgun (WGS) entry which is preliminary data.</text>
</comment>
<dbReference type="EMBL" id="MU032358">
    <property type="protein sequence ID" value="KAF3759855.1"/>
    <property type="molecule type" value="Genomic_DNA"/>
</dbReference>
<evidence type="ECO:0000259" key="1">
    <source>
        <dbReference type="Pfam" id="PF03732"/>
    </source>
</evidence>
<proteinExistence type="predicted"/>
<evidence type="ECO:0000313" key="2">
    <source>
        <dbReference type="EMBL" id="KAF3759855.1"/>
    </source>
</evidence>
<feature type="non-terminal residue" evidence="2">
    <location>
        <position position="1"/>
    </location>
</feature>
<dbReference type="AlphaFoldDB" id="A0A9P4XSB8"/>
<dbReference type="InterPro" id="IPR005162">
    <property type="entry name" value="Retrotrans_gag_dom"/>
</dbReference>